<feature type="binding site" evidence="3">
    <location>
        <position position="214"/>
    </location>
    <ligand>
        <name>Zn(2+)</name>
        <dbReference type="ChEBI" id="CHEBI:29105"/>
        <label>1</label>
        <note>catalytic</note>
    </ligand>
</feature>
<dbReference type="GO" id="GO:0005975">
    <property type="term" value="P:carbohydrate metabolic process"/>
    <property type="evidence" value="ECO:0007669"/>
    <property type="project" value="InterPro"/>
</dbReference>
<comment type="cofactor">
    <cofactor evidence="3">
        <name>Zn(2+)</name>
        <dbReference type="ChEBI" id="CHEBI:29105"/>
    </cofactor>
    <text evidence="3">Binds 2 Zn(2+) ions per subunit. One is catalytic and the other provides a structural contribution.</text>
</comment>
<dbReference type="GO" id="GO:0008270">
    <property type="term" value="F:zinc ion binding"/>
    <property type="evidence" value="ECO:0007669"/>
    <property type="project" value="InterPro"/>
</dbReference>
<keyword evidence="3" id="KW-0862">Zinc</keyword>
<feature type="binding site" evidence="2">
    <location>
        <begin position="215"/>
        <end position="217"/>
    </location>
    <ligand>
        <name>dihydroxyacetone phosphate</name>
        <dbReference type="ChEBI" id="CHEBI:57642"/>
    </ligand>
</feature>
<dbReference type="PANTHER" id="PTHR30304:SF0">
    <property type="entry name" value="D-TAGATOSE-1,6-BISPHOSPHATE ALDOLASE SUBUNIT GATY-RELATED"/>
    <property type="match status" value="1"/>
</dbReference>
<comment type="caution">
    <text evidence="4">The sequence shown here is derived from an EMBL/GenBank/DDBJ whole genome shotgun (WGS) entry which is preliminary data.</text>
</comment>
<gene>
    <name evidence="4" type="primary">kbaY</name>
    <name evidence="4" type="synonym">agaY</name>
    <name evidence="4" type="ORF">COV84_00575</name>
</gene>
<dbReference type="SUPFAM" id="SSF51569">
    <property type="entry name" value="Aldolase"/>
    <property type="match status" value="1"/>
</dbReference>
<organism evidence="4 5">
    <name type="scientific">Candidatus Portnoybacteria bacterium CG11_big_fil_rev_8_21_14_0_20_40_15</name>
    <dbReference type="NCBI Taxonomy" id="1974817"/>
    <lineage>
        <taxon>Bacteria</taxon>
        <taxon>Candidatus Portnoyibacteriota</taxon>
    </lineage>
</organism>
<feature type="binding site" evidence="3">
    <location>
        <position position="99"/>
    </location>
    <ligand>
        <name>Zn(2+)</name>
        <dbReference type="ChEBI" id="CHEBI:29105"/>
        <label>2</label>
    </ligand>
</feature>
<feature type="binding site" evidence="3">
    <location>
        <position position="135"/>
    </location>
    <ligand>
        <name>Zn(2+)</name>
        <dbReference type="ChEBI" id="CHEBI:29105"/>
        <label>2</label>
    </ligand>
</feature>
<evidence type="ECO:0000256" key="3">
    <source>
        <dbReference type="PIRSR" id="PIRSR001359-3"/>
    </source>
</evidence>
<dbReference type="Pfam" id="PF01116">
    <property type="entry name" value="F_bP_aldolase"/>
    <property type="match status" value="1"/>
</dbReference>
<evidence type="ECO:0000256" key="2">
    <source>
        <dbReference type="PIRSR" id="PIRSR001359-2"/>
    </source>
</evidence>
<sequence length="290" mass="31642">MKDILRKAQSGKYAIGSFNFSTAEILKAIVLAAKDLKAPIIVSTSEGEASFFGMREAAALVDAWSAVTKLPIILNLDHGKSPETIKKAIAAGYNAIHFDGSHLPYLENLAQTKRIVDYVRSVEKTFDRQIIVEGELGYLRGSSSLHKEALKIEPEDLTTADQASDFIKYSGIDSLAIVIGNAHGVFAQGEEKLNLERLAEINEAVGDSVFLVLHGGSGIPSGDIRMAIKWGIVKININTELRVAYKDALKQELKESPKETTPYKILEPSFQAVKKVVEGKITLFGSNNKI</sequence>
<evidence type="ECO:0000256" key="1">
    <source>
        <dbReference type="PIRSR" id="PIRSR001359-1"/>
    </source>
</evidence>
<feature type="binding site" evidence="3">
    <location>
        <position position="78"/>
    </location>
    <ligand>
        <name>Zn(2+)</name>
        <dbReference type="ChEBI" id="CHEBI:29105"/>
        <label>1</label>
        <note>catalytic</note>
    </ligand>
</feature>
<keyword evidence="3" id="KW-0479">Metal-binding</keyword>
<feature type="binding site" evidence="3">
    <location>
        <position position="183"/>
    </location>
    <ligand>
        <name>Zn(2+)</name>
        <dbReference type="ChEBI" id="CHEBI:29105"/>
        <label>1</label>
        <note>catalytic</note>
    </ligand>
</feature>
<feature type="binding site" evidence="2">
    <location>
        <begin position="236"/>
        <end position="239"/>
    </location>
    <ligand>
        <name>dihydroxyacetone phosphate</name>
        <dbReference type="ChEBI" id="CHEBI:57642"/>
    </ligand>
</feature>
<dbReference type="AlphaFoldDB" id="A0A2H0KTS9"/>
<feature type="binding site" evidence="2">
    <location>
        <position position="184"/>
    </location>
    <ligand>
        <name>dihydroxyacetone phosphate</name>
        <dbReference type="ChEBI" id="CHEBI:57642"/>
    </ligand>
</feature>
<dbReference type="Gene3D" id="3.20.20.70">
    <property type="entry name" value="Aldolase class I"/>
    <property type="match status" value="1"/>
</dbReference>
<accession>A0A2H0KTS9</accession>
<protein>
    <submittedName>
        <fullName evidence="4">Tagatose-bisphosphate aldolase</fullName>
    </submittedName>
</protein>
<dbReference type="Proteomes" id="UP000229317">
    <property type="component" value="Unassembled WGS sequence"/>
</dbReference>
<evidence type="ECO:0000313" key="5">
    <source>
        <dbReference type="Proteomes" id="UP000229317"/>
    </source>
</evidence>
<evidence type="ECO:0000313" key="4">
    <source>
        <dbReference type="EMBL" id="PIQ75571.1"/>
    </source>
</evidence>
<dbReference type="GO" id="GO:0016832">
    <property type="term" value="F:aldehyde-lyase activity"/>
    <property type="evidence" value="ECO:0007669"/>
    <property type="project" value="InterPro"/>
</dbReference>
<dbReference type="PIRSF" id="PIRSF001359">
    <property type="entry name" value="F_bP_aldolase_II"/>
    <property type="match status" value="1"/>
</dbReference>
<feature type="active site" description="Proton donor" evidence="1">
    <location>
        <position position="77"/>
    </location>
</feature>
<name>A0A2H0KTS9_9BACT</name>
<dbReference type="PANTHER" id="PTHR30304">
    <property type="entry name" value="D-TAGATOSE-1,6-BISPHOSPHATE ALDOLASE"/>
    <property type="match status" value="1"/>
</dbReference>
<dbReference type="CDD" id="cd00947">
    <property type="entry name" value="TBP_aldolase_IIB"/>
    <property type="match status" value="1"/>
</dbReference>
<dbReference type="EMBL" id="PCVO01000006">
    <property type="protein sequence ID" value="PIQ75571.1"/>
    <property type="molecule type" value="Genomic_DNA"/>
</dbReference>
<proteinExistence type="predicted"/>
<dbReference type="InterPro" id="IPR013785">
    <property type="entry name" value="Aldolase_TIM"/>
</dbReference>
<dbReference type="InterPro" id="IPR050246">
    <property type="entry name" value="Class_II_FBP_aldolase"/>
</dbReference>
<dbReference type="InterPro" id="IPR000771">
    <property type="entry name" value="FBA_II"/>
</dbReference>
<reference evidence="4 5" key="1">
    <citation type="submission" date="2017-09" db="EMBL/GenBank/DDBJ databases">
        <title>Depth-based differentiation of microbial function through sediment-hosted aquifers and enrichment of novel symbionts in the deep terrestrial subsurface.</title>
        <authorList>
            <person name="Probst A.J."/>
            <person name="Ladd B."/>
            <person name="Jarett J.K."/>
            <person name="Geller-Mcgrath D.E."/>
            <person name="Sieber C.M."/>
            <person name="Emerson J.B."/>
            <person name="Anantharaman K."/>
            <person name="Thomas B.C."/>
            <person name="Malmstrom R."/>
            <person name="Stieglmeier M."/>
            <person name="Klingl A."/>
            <person name="Woyke T."/>
            <person name="Ryan C.M."/>
            <person name="Banfield J.F."/>
        </authorList>
    </citation>
    <scope>NUCLEOTIDE SEQUENCE [LARGE SCALE GENOMIC DNA]</scope>
    <source>
        <strain evidence="4">CG11_big_fil_rev_8_21_14_0_20_40_15</strain>
    </source>
</reference>
<dbReference type="NCBIfam" id="TIGR00167">
    <property type="entry name" value="cbbA"/>
    <property type="match status" value="1"/>
</dbReference>